<feature type="domain" description="Peptidase M1 membrane alanine aminopeptidase" evidence="21">
    <location>
        <begin position="299"/>
        <end position="516"/>
    </location>
</feature>
<evidence type="ECO:0000256" key="7">
    <source>
        <dbReference type="ARBA" id="ARBA00022692"/>
    </source>
</evidence>
<dbReference type="Proteomes" id="UP000242188">
    <property type="component" value="Unassembled WGS sequence"/>
</dbReference>
<dbReference type="InterPro" id="IPR050344">
    <property type="entry name" value="Peptidase_M1_aminopeptidases"/>
</dbReference>
<dbReference type="FunFam" id="1.25.50.20:FF:000001">
    <property type="entry name" value="Aminopeptidase"/>
    <property type="match status" value="1"/>
</dbReference>
<evidence type="ECO:0000259" key="21">
    <source>
        <dbReference type="Pfam" id="PF01433"/>
    </source>
</evidence>
<feature type="domain" description="Aminopeptidase N-like N-terminal" evidence="23">
    <location>
        <begin position="75"/>
        <end position="264"/>
    </location>
</feature>
<comment type="caution">
    <text evidence="24">The sequence shown here is derived from an EMBL/GenBank/DDBJ whole genome shotgun (WGS) entry which is preliminary data.</text>
</comment>
<keyword evidence="6 20" id="KW-0645">Protease</keyword>
<keyword evidence="7 20" id="KW-0812">Transmembrane</keyword>
<evidence type="ECO:0000256" key="6">
    <source>
        <dbReference type="ARBA" id="ARBA00022670"/>
    </source>
</evidence>
<dbReference type="InterPro" id="IPR034016">
    <property type="entry name" value="M1_APN-typ"/>
</dbReference>
<accession>A0A210Q850</accession>
<evidence type="ECO:0000256" key="18">
    <source>
        <dbReference type="PIRSR" id="PIRSR634016-3"/>
    </source>
</evidence>
<dbReference type="Gene3D" id="1.25.50.20">
    <property type="match status" value="1"/>
</dbReference>
<dbReference type="PRINTS" id="PR00756">
    <property type="entry name" value="ALADIPTASE"/>
</dbReference>
<dbReference type="InterPro" id="IPR045357">
    <property type="entry name" value="Aminopeptidase_N-like_N"/>
</dbReference>
<evidence type="ECO:0000256" key="12">
    <source>
        <dbReference type="ARBA" id="ARBA00022989"/>
    </source>
</evidence>
<dbReference type="EMBL" id="NEDP02004656">
    <property type="protein sequence ID" value="OWF44859.1"/>
    <property type="molecule type" value="Genomic_DNA"/>
</dbReference>
<feature type="active site" description="Proton acceptor" evidence="17">
    <location>
        <position position="372"/>
    </location>
</feature>
<keyword evidence="16" id="KW-0325">Glycoprotein</keyword>
<dbReference type="FunFam" id="1.10.390.10:FF:000001">
    <property type="entry name" value="Aminopeptidase"/>
    <property type="match status" value="1"/>
</dbReference>
<evidence type="ECO:0000259" key="23">
    <source>
        <dbReference type="Pfam" id="PF17900"/>
    </source>
</evidence>
<comment type="similarity">
    <text evidence="3 20">Belongs to the peptidase M1 family.</text>
</comment>
<dbReference type="InterPro" id="IPR014782">
    <property type="entry name" value="Peptidase_M1_dom"/>
</dbReference>
<evidence type="ECO:0000256" key="3">
    <source>
        <dbReference type="ARBA" id="ARBA00010136"/>
    </source>
</evidence>
<keyword evidence="9 20" id="KW-0378">Hydrolase</keyword>
<evidence type="ECO:0000256" key="2">
    <source>
        <dbReference type="ARBA" id="ARBA00004606"/>
    </source>
</evidence>
<proteinExistence type="inferred from homology"/>
<keyword evidence="4 20" id="KW-0031">Aminopeptidase</keyword>
<dbReference type="InterPro" id="IPR042097">
    <property type="entry name" value="Aminopeptidase_N-like_N_sf"/>
</dbReference>
<feature type="transmembrane region" description="Helical" evidence="20">
    <location>
        <begin position="16"/>
        <end position="33"/>
    </location>
</feature>
<dbReference type="GO" id="GO:0005886">
    <property type="term" value="C:plasma membrane"/>
    <property type="evidence" value="ECO:0007669"/>
    <property type="project" value="UniProtKB-SubCell"/>
</dbReference>
<dbReference type="GO" id="GO:0005737">
    <property type="term" value="C:cytoplasm"/>
    <property type="evidence" value="ECO:0007669"/>
    <property type="project" value="TreeGrafter"/>
</dbReference>
<dbReference type="Pfam" id="PF01433">
    <property type="entry name" value="Peptidase_M1"/>
    <property type="match status" value="1"/>
</dbReference>
<evidence type="ECO:0000256" key="8">
    <source>
        <dbReference type="ARBA" id="ARBA00022723"/>
    </source>
</evidence>
<evidence type="ECO:0000256" key="15">
    <source>
        <dbReference type="ARBA" id="ARBA00023157"/>
    </source>
</evidence>
<dbReference type="Pfam" id="PF11838">
    <property type="entry name" value="ERAP1_C"/>
    <property type="match status" value="1"/>
</dbReference>
<feature type="binding site" evidence="18">
    <location>
        <position position="371"/>
    </location>
    <ligand>
        <name>Zn(2+)</name>
        <dbReference type="ChEBI" id="CHEBI:29105"/>
        <note>catalytic</note>
    </ligand>
</feature>
<evidence type="ECO:0000256" key="14">
    <source>
        <dbReference type="ARBA" id="ARBA00023136"/>
    </source>
</evidence>
<sequence length="938" mass="107566">MEAVYEPSRQQKIKHVVTTTVVVILIVMSIAVFERYDSELPQLQNVRRASEANYLDTNGKTFPWQQLRLPRYITPMEYHIRIYPDFRAKTFNGSVTIQMLTEQQTKLITLHGKKMKITNVDVNIESKDGSIWRKGQVRAMYESQKLEMHILEMTEILLERTKVNVTLAFEGKLMKKLSGFYLSNYTKPEGEVKYLAATLFEPTSAREAFPCFDEPDMKAKFTISIARSKDQISLSNMPLLTSTTYNRDIILDTFQQTVKMSTYLVAFVVCDFQSVNRTTSQGTKVRVYAPPHQISQANFALDTAVKVLDFYNKLFGIKYPLPKQDLVALPDFAAGAMENWGLITFQLTAILLDPDVSSARDRQYVVIVIAHELAHQWFGNLVSLKWWNDVWLNEGFATFVEYLGANEIDPSFSKMDLFVQSEMINTMAIDCEGNSHPVTATVSDPSQINGLFDAISYGKGASLIRMLSNFMGEEKFWDGIKKYLNTYKFGNARTEDLWDILTEFTQTNVSSMMDTWTKQMGYPVITMKRKDEGVQVTQEHFLLGRQKAPLSPYNYKWNIPFRYAVAKTSGISDQLINIHMDSGTKFQADHDQVKWMKGNYGMYGYYRVNYEESNWRALIKQLTDNHTVFSSTDRAGLIDDVCFLARAHKVSQTMALNMTKYLRNEGDYLPWSVALDCLTFIGERLRNKAVYDKLQKYTVGLMHPIIAKLSWEDTGSLLDKFLRSLMIDKALEFGHQTTIKNGKTMFHSWMKDGKKLNVNLKGEIYRAGAQYGDISESNFIYKEYIKAPIPSEKHTLLVALCYTSHESILQRLLKETAKGDVIRHQDLRIIMAEISKNPKGQLLAWIFLKDNWNNILEWFSGSLFVLPDLIQSATSSFSSVKRLAEVKAFFNSVDASAGKRQVLTSLNQIQMNIDWLENNEDEVTSWFKDPGNILLDNS</sequence>
<evidence type="ECO:0000256" key="1">
    <source>
        <dbReference type="ARBA" id="ARBA00004236"/>
    </source>
</evidence>
<feature type="site" description="Transition state stabilizer" evidence="19">
    <location>
        <position position="457"/>
    </location>
</feature>
<dbReference type="GO" id="GO:0042277">
    <property type="term" value="F:peptide binding"/>
    <property type="evidence" value="ECO:0007669"/>
    <property type="project" value="TreeGrafter"/>
</dbReference>
<dbReference type="GO" id="GO:0043171">
    <property type="term" value="P:peptide catabolic process"/>
    <property type="evidence" value="ECO:0007669"/>
    <property type="project" value="TreeGrafter"/>
</dbReference>
<dbReference type="InterPro" id="IPR027268">
    <property type="entry name" value="Peptidase_M4/M1_CTD_sf"/>
</dbReference>
<evidence type="ECO:0000256" key="17">
    <source>
        <dbReference type="PIRSR" id="PIRSR634016-1"/>
    </source>
</evidence>
<evidence type="ECO:0000256" key="20">
    <source>
        <dbReference type="RuleBase" id="RU364040"/>
    </source>
</evidence>
<evidence type="ECO:0000256" key="9">
    <source>
        <dbReference type="ARBA" id="ARBA00022801"/>
    </source>
</evidence>
<dbReference type="PANTHER" id="PTHR11533:SF299">
    <property type="entry name" value="AMINOPEPTIDASE"/>
    <property type="match status" value="1"/>
</dbReference>
<organism evidence="24 25">
    <name type="scientific">Mizuhopecten yessoensis</name>
    <name type="common">Japanese scallop</name>
    <name type="synonym">Patinopecten yessoensis</name>
    <dbReference type="NCBI Taxonomy" id="6573"/>
    <lineage>
        <taxon>Eukaryota</taxon>
        <taxon>Metazoa</taxon>
        <taxon>Spiralia</taxon>
        <taxon>Lophotrochozoa</taxon>
        <taxon>Mollusca</taxon>
        <taxon>Bivalvia</taxon>
        <taxon>Autobranchia</taxon>
        <taxon>Pteriomorphia</taxon>
        <taxon>Pectinida</taxon>
        <taxon>Pectinoidea</taxon>
        <taxon>Pectinidae</taxon>
        <taxon>Mizuhopecten</taxon>
    </lineage>
</organism>
<evidence type="ECO:0000256" key="19">
    <source>
        <dbReference type="PIRSR" id="PIRSR634016-4"/>
    </source>
</evidence>
<reference evidence="24 25" key="1">
    <citation type="journal article" date="2017" name="Nat. Ecol. Evol.">
        <title>Scallop genome provides insights into evolution of bilaterian karyotype and development.</title>
        <authorList>
            <person name="Wang S."/>
            <person name="Zhang J."/>
            <person name="Jiao W."/>
            <person name="Li J."/>
            <person name="Xun X."/>
            <person name="Sun Y."/>
            <person name="Guo X."/>
            <person name="Huan P."/>
            <person name="Dong B."/>
            <person name="Zhang L."/>
            <person name="Hu X."/>
            <person name="Sun X."/>
            <person name="Wang J."/>
            <person name="Zhao C."/>
            <person name="Wang Y."/>
            <person name="Wang D."/>
            <person name="Huang X."/>
            <person name="Wang R."/>
            <person name="Lv J."/>
            <person name="Li Y."/>
            <person name="Zhang Z."/>
            <person name="Liu B."/>
            <person name="Lu W."/>
            <person name="Hui Y."/>
            <person name="Liang J."/>
            <person name="Zhou Z."/>
            <person name="Hou R."/>
            <person name="Li X."/>
            <person name="Liu Y."/>
            <person name="Li H."/>
            <person name="Ning X."/>
            <person name="Lin Y."/>
            <person name="Zhao L."/>
            <person name="Xing Q."/>
            <person name="Dou J."/>
            <person name="Li Y."/>
            <person name="Mao J."/>
            <person name="Guo H."/>
            <person name="Dou H."/>
            <person name="Li T."/>
            <person name="Mu C."/>
            <person name="Jiang W."/>
            <person name="Fu Q."/>
            <person name="Fu X."/>
            <person name="Miao Y."/>
            <person name="Liu J."/>
            <person name="Yu Q."/>
            <person name="Li R."/>
            <person name="Liao H."/>
            <person name="Li X."/>
            <person name="Kong Y."/>
            <person name="Jiang Z."/>
            <person name="Chourrout D."/>
            <person name="Li R."/>
            <person name="Bao Z."/>
        </authorList>
    </citation>
    <scope>NUCLEOTIDE SEQUENCE [LARGE SCALE GENOMIC DNA]</scope>
    <source>
        <strain evidence="24 25">PY_sf001</strain>
    </source>
</reference>
<keyword evidence="13 20" id="KW-0482">Metalloprotease</keyword>
<feature type="binding site" evidence="18">
    <location>
        <position position="375"/>
    </location>
    <ligand>
        <name>Zn(2+)</name>
        <dbReference type="ChEBI" id="CHEBI:29105"/>
        <note>catalytic</note>
    </ligand>
</feature>
<comment type="cofactor">
    <cofactor evidence="18 20">
        <name>Zn(2+)</name>
        <dbReference type="ChEBI" id="CHEBI:29105"/>
    </cofactor>
    <text evidence="18 20">Binds 1 zinc ion per subunit.</text>
</comment>
<feature type="binding site" evidence="18">
    <location>
        <position position="394"/>
    </location>
    <ligand>
        <name>Zn(2+)</name>
        <dbReference type="ChEBI" id="CHEBI:29105"/>
        <note>catalytic</note>
    </ligand>
</feature>
<evidence type="ECO:0000313" key="24">
    <source>
        <dbReference type="EMBL" id="OWF44859.1"/>
    </source>
</evidence>
<dbReference type="SUPFAM" id="SSF55486">
    <property type="entry name" value="Metalloproteases ('zincins'), catalytic domain"/>
    <property type="match status" value="1"/>
</dbReference>
<dbReference type="CDD" id="cd09601">
    <property type="entry name" value="M1_APN-Q_like"/>
    <property type="match status" value="1"/>
</dbReference>
<dbReference type="Gene3D" id="2.60.40.1910">
    <property type="match status" value="1"/>
</dbReference>
<evidence type="ECO:0000256" key="16">
    <source>
        <dbReference type="ARBA" id="ARBA00023180"/>
    </source>
</evidence>
<dbReference type="GO" id="GO:0008270">
    <property type="term" value="F:zinc ion binding"/>
    <property type="evidence" value="ECO:0007669"/>
    <property type="project" value="UniProtKB-UniRule"/>
</dbReference>
<dbReference type="FunFam" id="2.60.40.1730:FF:000012">
    <property type="entry name" value="Aminopeptidase N"/>
    <property type="match status" value="1"/>
</dbReference>
<evidence type="ECO:0000256" key="10">
    <source>
        <dbReference type="ARBA" id="ARBA00022833"/>
    </source>
</evidence>
<dbReference type="GO" id="GO:0070006">
    <property type="term" value="F:metalloaminopeptidase activity"/>
    <property type="evidence" value="ECO:0007669"/>
    <property type="project" value="TreeGrafter"/>
</dbReference>
<evidence type="ECO:0000313" key="25">
    <source>
        <dbReference type="Proteomes" id="UP000242188"/>
    </source>
</evidence>
<dbReference type="InterPro" id="IPR024571">
    <property type="entry name" value="ERAP1-like_C_dom"/>
</dbReference>
<dbReference type="PANTHER" id="PTHR11533">
    <property type="entry name" value="PROTEASE M1 ZINC METALLOPROTEASE"/>
    <property type="match status" value="1"/>
</dbReference>
<dbReference type="Pfam" id="PF17900">
    <property type="entry name" value="Peptidase_M1_N"/>
    <property type="match status" value="1"/>
</dbReference>
<keyword evidence="25" id="KW-1185">Reference proteome</keyword>
<evidence type="ECO:0000256" key="11">
    <source>
        <dbReference type="ARBA" id="ARBA00022968"/>
    </source>
</evidence>
<dbReference type="Gene3D" id="2.60.40.1730">
    <property type="entry name" value="tricorn interacting facor f3 domain"/>
    <property type="match status" value="1"/>
</dbReference>
<keyword evidence="5" id="KW-1003">Cell membrane</keyword>
<dbReference type="Gene3D" id="1.10.390.10">
    <property type="entry name" value="Neutral Protease Domain 2"/>
    <property type="match status" value="1"/>
</dbReference>
<keyword evidence="11" id="KW-0735">Signal-anchor</keyword>
<keyword evidence="15" id="KW-1015">Disulfide bond</keyword>
<evidence type="ECO:0000259" key="22">
    <source>
        <dbReference type="Pfam" id="PF11838"/>
    </source>
</evidence>
<keyword evidence="10 18" id="KW-0862">Zinc</keyword>
<evidence type="ECO:0000256" key="4">
    <source>
        <dbReference type="ARBA" id="ARBA00022438"/>
    </source>
</evidence>
<dbReference type="InterPro" id="IPR001930">
    <property type="entry name" value="Peptidase_M1"/>
</dbReference>
<dbReference type="GO" id="GO:0006508">
    <property type="term" value="P:proteolysis"/>
    <property type="evidence" value="ECO:0007669"/>
    <property type="project" value="UniProtKB-KW"/>
</dbReference>
<keyword evidence="14 20" id="KW-0472">Membrane</keyword>
<feature type="domain" description="ERAP1-like C-terminal" evidence="22">
    <location>
        <begin position="595"/>
        <end position="910"/>
    </location>
</feature>
<gene>
    <name evidence="24" type="ORF">KP79_PYT10023</name>
</gene>
<dbReference type="GO" id="GO:0005615">
    <property type="term" value="C:extracellular space"/>
    <property type="evidence" value="ECO:0007669"/>
    <property type="project" value="TreeGrafter"/>
</dbReference>
<dbReference type="SUPFAM" id="SSF63737">
    <property type="entry name" value="Leukotriene A4 hydrolase N-terminal domain"/>
    <property type="match status" value="1"/>
</dbReference>
<dbReference type="OrthoDB" id="10031169at2759"/>
<keyword evidence="12 20" id="KW-1133">Transmembrane helix</keyword>
<comment type="subcellular location">
    <subcellularLocation>
        <location evidence="1">Cell membrane</location>
    </subcellularLocation>
    <subcellularLocation>
        <location evidence="2">Membrane</location>
        <topology evidence="2">Single-pass type II membrane protein</topology>
    </subcellularLocation>
</comment>
<dbReference type="EC" id="3.4.11.-" evidence="20"/>
<evidence type="ECO:0000256" key="5">
    <source>
        <dbReference type="ARBA" id="ARBA00022475"/>
    </source>
</evidence>
<keyword evidence="8 18" id="KW-0479">Metal-binding</keyword>
<dbReference type="FunFam" id="2.60.40.1910:FF:000006">
    <property type="entry name" value="Aminopeptidase"/>
    <property type="match status" value="1"/>
</dbReference>
<name>A0A210Q850_MIZYE</name>
<dbReference type="AlphaFoldDB" id="A0A210Q850"/>
<evidence type="ECO:0000256" key="13">
    <source>
        <dbReference type="ARBA" id="ARBA00023049"/>
    </source>
</evidence>
<protein>
    <recommendedName>
        <fullName evidence="20">Aminopeptidase</fullName>
        <ecNumber evidence="20">3.4.11.-</ecNumber>
    </recommendedName>
</protein>